<evidence type="ECO:0000313" key="8">
    <source>
        <dbReference type="Proteomes" id="UP000800039"/>
    </source>
</evidence>
<dbReference type="Gene3D" id="6.10.140.2220">
    <property type="match status" value="1"/>
</dbReference>
<sequence length="368" mass="41079">MAEAMCALCSQSGLDSDLKRCARCLTTYYCSRECQRQHWKAHKAECITNAQRIYEVRSIPGKGQGMIAKCKIPRGTRIISEKPIFIVPRGVNDMDALENAILKDVARLSAEQRKAFFALHNIHGEKHDPALGIARTNALPLGAGALESGVFLQASRINHACSSNAQNTWNTNTKQLTIHACKDINAGEEICISYLDSSENYASRQRDLKAGFGFDCTCKLCVLPPPQRQQSDARLDEITKLDDIVGDGMSIIARPMTCLHHVHTIIQLLKEEHFTDARVARAYYDALQIAIANGDQARAKVFADRACAERVVLEGEDSPEAKRLKGFGENPSTHMLYGTKMGWKQDVKKVPRNMSATDFESWLWRKKL</sequence>
<dbReference type="PROSITE" id="PS01360">
    <property type="entry name" value="ZF_MYND_1"/>
    <property type="match status" value="1"/>
</dbReference>
<proteinExistence type="predicted"/>
<evidence type="ECO:0000259" key="5">
    <source>
        <dbReference type="PROSITE" id="PS50280"/>
    </source>
</evidence>
<reference evidence="7" key="1">
    <citation type="submission" date="2020-01" db="EMBL/GenBank/DDBJ databases">
        <authorList>
            <consortium name="DOE Joint Genome Institute"/>
            <person name="Haridas S."/>
            <person name="Albert R."/>
            <person name="Binder M."/>
            <person name="Bloem J."/>
            <person name="Labutti K."/>
            <person name="Salamov A."/>
            <person name="Andreopoulos B."/>
            <person name="Baker S.E."/>
            <person name="Barry K."/>
            <person name="Bills G."/>
            <person name="Bluhm B.H."/>
            <person name="Cannon C."/>
            <person name="Castanera R."/>
            <person name="Culley D.E."/>
            <person name="Daum C."/>
            <person name="Ezra D."/>
            <person name="Gonzalez J.B."/>
            <person name="Henrissat B."/>
            <person name="Kuo A."/>
            <person name="Liang C."/>
            <person name="Lipzen A."/>
            <person name="Lutzoni F."/>
            <person name="Magnuson J."/>
            <person name="Mondo S."/>
            <person name="Nolan M."/>
            <person name="Ohm R."/>
            <person name="Pangilinan J."/>
            <person name="Park H.-J."/>
            <person name="Ramirez L."/>
            <person name="Alfaro M."/>
            <person name="Sun H."/>
            <person name="Tritt A."/>
            <person name="Yoshinaga Y."/>
            <person name="Zwiers L.-H."/>
            <person name="Turgeon B.G."/>
            <person name="Goodwin S.B."/>
            <person name="Spatafora J.W."/>
            <person name="Crous P.W."/>
            <person name="Grigoriev I.V."/>
        </authorList>
    </citation>
    <scope>NUCLEOTIDE SEQUENCE</scope>
    <source>
        <strain evidence="7">CBS 394.84</strain>
    </source>
</reference>
<dbReference type="CDD" id="cd20071">
    <property type="entry name" value="SET_SMYD"/>
    <property type="match status" value="1"/>
</dbReference>
<dbReference type="Proteomes" id="UP000800039">
    <property type="component" value="Unassembled WGS sequence"/>
</dbReference>
<evidence type="ECO:0000259" key="6">
    <source>
        <dbReference type="PROSITE" id="PS50865"/>
    </source>
</evidence>
<dbReference type="PANTHER" id="PTHR47332">
    <property type="entry name" value="SET DOMAIN-CONTAINING PROTEIN 5"/>
    <property type="match status" value="1"/>
</dbReference>
<evidence type="ECO:0000256" key="4">
    <source>
        <dbReference type="PROSITE-ProRule" id="PRU00134"/>
    </source>
</evidence>
<dbReference type="EMBL" id="ML976616">
    <property type="protein sequence ID" value="KAF1845543.1"/>
    <property type="molecule type" value="Genomic_DNA"/>
</dbReference>
<accession>A0A9P4L8R1</accession>
<protein>
    <submittedName>
        <fullName evidence="7">SET domain-containing protein</fullName>
    </submittedName>
</protein>
<keyword evidence="2 4" id="KW-0863">Zinc-finger</keyword>
<comment type="caution">
    <text evidence="7">The sequence shown here is derived from an EMBL/GenBank/DDBJ whole genome shotgun (WGS) entry which is preliminary data.</text>
</comment>
<dbReference type="PROSITE" id="PS50280">
    <property type="entry name" value="SET"/>
    <property type="match status" value="1"/>
</dbReference>
<dbReference type="Gene3D" id="2.170.270.10">
    <property type="entry name" value="SET domain"/>
    <property type="match status" value="1"/>
</dbReference>
<dbReference type="OrthoDB" id="265717at2759"/>
<dbReference type="Pfam" id="PF00856">
    <property type="entry name" value="SET"/>
    <property type="match status" value="1"/>
</dbReference>
<feature type="domain" description="SET" evidence="5">
    <location>
        <begin position="51"/>
        <end position="195"/>
    </location>
</feature>
<dbReference type="RefSeq" id="XP_040788106.1">
    <property type="nucleotide sequence ID" value="XM_040931026.1"/>
</dbReference>
<evidence type="ECO:0000256" key="3">
    <source>
        <dbReference type="ARBA" id="ARBA00022833"/>
    </source>
</evidence>
<dbReference type="InterPro" id="IPR053185">
    <property type="entry name" value="SET_domain_protein"/>
</dbReference>
<keyword evidence="8" id="KW-1185">Reference proteome</keyword>
<name>A0A9P4L8R1_9PLEO</name>
<keyword evidence="3" id="KW-0862">Zinc</keyword>
<dbReference type="InterPro" id="IPR002893">
    <property type="entry name" value="Znf_MYND"/>
</dbReference>
<dbReference type="InterPro" id="IPR011990">
    <property type="entry name" value="TPR-like_helical_dom_sf"/>
</dbReference>
<gene>
    <name evidence="7" type="ORF">K460DRAFT_337866</name>
</gene>
<evidence type="ECO:0000256" key="1">
    <source>
        <dbReference type="ARBA" id="ARBA00022723"/>
    </source>
</evidence>
<dbReference type="GeneID" id="63848278"/>
<evidence type="ECO:0000313" key="7">
    <source>
        <dbReference type="EMBL" id="KAF1845543.1"/>
    </source>
</evidence>
<keyword evidence="1" id="KW-0479">Metal-binding</keyword>
<dbReference type="Pfam" id="PF01753">
    <property type="entry name" value="zf-MYND"/>
    <property type="match status" value="1"/>
</dbReference>
<dbReference type="PANTHER" id="PTHR47332:SF2">
    <property type="entry name" value="SET-6"/>
    <property type="match status" value="1"/>
</dbReference>
<dbReference type="PROSITE" id="PS50865">
    <property type="entry name" value="ZF_MYND_2"/>
    <property type="match status" value="1"/>
</dbReference>
<feature type="domain" description="MYND-type" evidence="6">
    <location>
        <begin position="6"/>
        <end position="46"/>
    </location>
</feature>
<dbReference type="SMART" id="SM00317">
    <property type="entry name" value="SET"/>
    <property type="match status" value="1"/>
</dbReference>
<evidence type="ECO:0000256" key="2">
    <source>
        <dbReference type="ARBA" id="ARBA00022771"/>
    </source>
</evidence>
<dbReference type="AlphaFoldDB" id="A0A9P4L8R1"/>
<dbReference type="InterPro" id="IPR046341">
    <property type="entry name" value="SET_dom_sf"/>
</dbReference>
<organism evidence="7 8">
    <name type="scientific">Cucurbitaria berberidis CBS 394.84</name>
    <dbReference type="NCBI Taxonomy" id="1168544"/>
    <lineage>
        <taxon>Eukaryota</taxon>
        <taxon>Fungi</taxon>
        <taxon>Dikarya</taxon>
        <taxon>Ascomycota</taxon>
        <taxon>Pezizomycotina</taxon>
        <taxon>Dothideomycetes</taxon>
        <taxon>Pleosporomycetidae</taxon>
        <taxon>Pleosporales</taxon>
        <taxon>Pleosporineae</taxon>
        <taxon>Cucurbitariaceae</taxon>
        <taxon>Cucurbitaria</taxon>
    </lineage>
</organism>
<dbReference type="InterPro" id="IPR001214">
    <property type="entry name" value="SET_dom"/>
</dbReference>
<dbReference type="Gene3D" id="1.25.40.10">
    <property type="entry name" value="Tetratricopeptide repeat domain"/>
    <property type="match status" value="1"/>
</dbReference>
<dbReference type="SUPFAM" id="SSF82199">
    <property type="entry name" value="SET domain"/>
    <property type="match status" value="1"/>
</dbReference>
<dbReference type="GO" id="GO:0008270">
    <property type="term" value="F:zinc ion binding"/>
    <property type="evidence" value="ECO:0007669"/>
    <property type="project" value="UniProtKB-KW"/>
</dbReference>